<dbReference type="STRING" id="1742973.COMA2_190077"/>
<keyword evidence="6" id="KW-1185">Reference proteome</keyword>
<dbReference type="InterPro" id="IPR006379">
    <property type="entry name" value="HAD-SF_hydro_IIB"/>
</dbReference>
<evidence type="ECO:0000313" key="6">
    <source>
        <dbReference type="Proteomes" id="UP000198736"/>
    </source>
</evidence>
<keyword evidence="4" id="KW-0460">Magnesium</keyword>
<dbReference type="Gene3D" id="3.40.50.1000">
    <property type="entry name" value="HAD superfamily/HAD-like"/>
    <property type="match status" value="1"/>
</dbReference>
<dbReference type="Proteomes" id="UP000198736">
    <property type="component" value="Unassembled WGS sequence"/>
</dbReference>
<dbReference type="PANTHER" id="PTHR43768">
    <property type="entry name" value="TREHALOSE 6-PHOSPHATE PHOSPHATASE"/>
    <property type="match status" value="1"/>
</dbReference>
<dbReference type="Gene3D" id="3.30.70.1020">
    <property type="entry name" value="Trehalose-6-phosphate phosphatase related protein, domain 2"/>
    <property type="match status" value="1"/>
</dbReference>
<comment type="similarity">
    <text evidence="2 4">Belongs to the trehalose phosphatase family.</text>
</comment>
<dbReference type="InterPro" id="IPR036412">
    <property type="entry name" value="HAD-like_sf"/>
</dbReference>
<protein>
    <recommendedName>
        <fullName evidence="4">Trehalose 6-phosphate phosphatase</fullName>
        <ecNumber evidence="4">3.1.3.12</ecNumber>
    </recommendedName>
</protein>
<proteinExistence type="inferred from homology"/>
<dbReference type="Pfam" id="PF02358">
    <property type="entry name" value="Trehalose_PPase"/>
    <property type="match status" value="1"/>
</dbReference>
<comment type="pathway">
    <text evidence="1 4">Glycan biosynthesis; trehalose biosynthesis.</text>
</comment>
<dbReference type="AlphaFoldDB" id="A0A0S4LB10"/>
<evidence type="ECO:0000256" key="4">
    <source>
        <dbReference type="RuleBase" id="RU361117"/>
    </source>
</evidence>
<dbReference type="EC" id="3.1.3.12" evidence="4"/>
<dbReference type="InterPro" id="IPR044651">
    <property type="entry name" value="OTSB-like"/>
</dbReference>
<dbReference type="NCBIfam" id="TIGR01484">
    <property type="entry name" value="HAD-SF-IIB"/>
    <property type="match status" value="1"/>
</dbReference>
<gene>
    <name evidence="5" type="primary">otsB</name>
    <name evidence="5" type="ORF">COMA2_190077</name>
</gene>
<accession>A0A0S4LB10</accession>
<sequence length="275" mass="30738">MDYLLTETGRSELGALRKGRSLYAFDFDGTLAKIVREHHAARLSRPIRFWLEELAKRVPTAIISGRSVEDLRSRVGTAVPHLIGNHGSEGPHTRQEDIQQVRETSSGWLQLITGRFQDELTRSGVAVENKSYSLSFHYRTVDQRDEARALISRIVAELSPPPRIVLGKSVVNVMPPTASHKGTAVLEYMRRLDCGTALYVGDDETDEDVFALRDHRILTVRVGKKKGSAARYFLKRQAEIAEVLRLLGEAGDQSICTWSGCHEQGATRPAQHPNE</sequence>
<dbReference type="SUPFAM" id="SSF56784">
    <property type="entry name" value="HAD-like"/>
    <property type="match status" value="1"/>
</dbReference>
<comment type="function">
    <text evidence="4">Removes the phosphate from trehalose 6-phosphate to produce free trehalose.</text>
</comment>
<evidence type="ECO:0000256" key="2">
    <source>
        <dbReference type="ARBA" id="ARBA00008770"/>
    </source>
</evidence>
<dbReference type="RefSeq" id="WP_090896288.1">
    <property type="nucleotide sequence ID" value="NZ_CZPZ01000011.1"/>
</dbReference>
<dbReference type="GO" id="GO:0004805">
    <property type="term" value="F:trehalose-phosphatase activity"/>
    <property type="evidence" value="ECO:0007669"/>
    <property type="project" value="UniProtKB-EC"/>
</dbReference>
<dbReference type="EMBL" id="CZPZ01000011">
    <property type="protein sequence ID" value="CUS34871.1"/>
    <property type="molecule type" value="Genomic_DNA"/>
</dbReference>
<dbReference type="InterPro" id="IPR023214">
    <property type="entry name" value="HAD_sf"/>
</dbReference>
<keyword evidence="4" id="KW-0479">Metal-binding</keyword>
<comment type="cofactor">
    <cofactor evidence="4">
        <name>Mg(2+)</name>
        <dbReference type="ChEBI" id="CHEBI:18420"/>
    </cofactor>
</comment>
<dbReference type="PANTHER" id="PTHR43768:SF3">
    <property type="entry name" value="TREHALOSE 6-PHOSPHATE PHOSPHATASE"/>
    <property type="match status" value="1"/>
</dbReference>
<dbReference type="InterPro" id="IPR003337">
    <property type="entry name" value="Trehalose_PPase"/>
</dbReference>
<keyword evidence="3 4" id="KW-0378">Hydrolase</keyword>
<evidence type="ECO:0000313" key="5">
    <source>
        <dbReference type="EMBL" id="CUS34871.1"/>
    </source>
</evidence>
<comment type="catalytic activity">
    <reaction evidence="4">
        <text>alpha,alpha-trehalose 6-phosphate + H2O = alpha,alpha-trehalose + phosphate</text>
        <dbReference type="Rhea" id="RHEA:23420"/>
        <dbReference type="ChEBI" id="CHEBI:15377"/>
        <dbReference type="ChEBI" id="CHEBI:16551"/>
        <dbReference type="ChEBI" id="CHEBI:43474"/>
        <dbReference type="ChEBI" id="CHEBI:58429"/>
        <dbReference type="EC" id="3.1.3.12"/>
    </reaction>
</comment>
<dbReference type="GO" id="GO:0046872">
    <property type="term" value="F:metal ion binding"/>
    <property type="evidence" value="ECO:0007669"/>
    <property type="project" value="UniProtKB-KW"/>
</dbReference>
<dbReference type="UniPathway" id="UPA00299"/>
<name>A0A0S4LB10_9BACT</name>
<dbReference type="OrthoDB" id="9797743at2"/>
<evidence type="ECO:0000256" key="1">
    <source>
        <dbReference type="ARBA" id="ARBA00005199"/>
    </source>
</evidence>
<dbReference type="NCBIfam" id="TIGR00685">
    <property type="entry name" value="T6PP"/>
    <property type="match status" value="1"/>
</dbReference>
<evidence type="ECO:0000256" key="3">
    <source>
        <dbReference type="ARBA" id="ARBA00022801"/>
    </source>
</evidence>
<organism evidence="5 6">
    <name type="scientific">Candidatus Nitrospira nitrificans</name>
    <dbReference type="NCBI Taxonomy" id="1742973"/>
    <lineage>
        <taxon>Bacteria</taxon>
        <taxon>Pseudomonadati</taxon>
        <taxon>Nitrospirota</taxon>
        <taxon>Nitrospiria</taxon>
        <taxon>Nitrospirales</taxon>
        <taxon>Nitrospiraceae</taxon>
        <taxon>Nitrospira</taxon>
    </lineage>
</organism>
<reference evidence="6" key="1">
    <citation type="submission" date="2015-10" db="EMBL/GenBank/DDBJ databases">
        <authorList>
            <person name="Luecker S."/>
            <person name="Luecker S."/>
        </authorList>
    </citation>
    <scope>NUCLEOTIDE SEQUENCE [LARGE SCALE GENOMIC DNA]</scope>
</reference>
<dbReference type="GO" id="GO:0005992">
    <property type="term" value="P:trehalose biosynthetic process"/>
    <property type="evidence" value="ECO:0007669"/>
    <property type="project" value="UniProtKB-UniPathway"/>
</dbReference>